<dbReference type="Proteomes" id="UP000887013">
    <property type="component" value="Unassembled WGS sequence"/>
</dbReference>
<comment type="caution">
    <text evidence="1">The sequence shown here is derived from an EMBL/GenBank/DDBJ whole genome shotgun (WGS) entry which is preliminary data.</text>
</comment>
<protein>
    <submittedName>
        <fullName evidence="1">Uncharacterized protein</fullName>
    </submittedName>
</protein>
<name>A0A8X6TZX8_NEPPI</name>
<accession>A0A8X6TZX8</accession>
<proteinExistence type="predicted"/>
<gene>
    <name evidence="1" type="ORF">NPIL_425841</name>
</gene>
<reference evidence="1" key="1">
    <citation type="submission" date="2020-08" db="EMBL/GenBank/DDBJ databases">
        <title>Multicomponent nature underlies the extraordinary mechanical properties of spider dragline silk.</title>
        <authorList>
            <person name="Kono N."/>
            <person name="Nakamura H."/>
            <person name="Mori M."/>
            <person name="Yoshida Y."/>
            <person name="Ohtoshi R."/>
            <person name="Malay A.D."/>
            <person name="Moran D.A.P."/>
            <person name="Tomita M."/>
            <person name="Numata K."/>
            <person name="Arakawa K."/>
        </authorList>
    </citation>
    <scope>NUCLEOTIDE SEQUENCE</scope>
</reference>
<evidence type="ECO:0000313" key="1">
    <source>
        <dbReference type="EMBL" id="GFT65471.1"/>
    </source>
</evidence>
<dbReference type="OrthoDB" id="2286242at2759"/>
<evidence type="ECO:0000313" key="2">
    <source>
        <dbReference type="Proteomes" id="UP000887013"/>
    </source>
</evidence>
<dbReference type="AlphaFoldDB" id="A0A8X6TZX8"/>
<dbReference type="EMBL" id="BMAW01019855">
    <property type="protein sequence ID" value="GFT65471.1"/>
    <property type="molecule type" value="Genomic_DNA"/>
</dbReference>
<sequence>MFLAYTYSKAYLKDEVNDDPGMLNVVHTVKKLSKKDCRIAQLKLTIQSDTGWLVHIQKVPTNVTTYTLRPRKEGHNYLGDLQNKIVVHNTNICPISIMNSDNLLDSMR</sequence>
<keyword evidence="2" id="KW-1185">Reference proteome</keyword>
<organism evidence="1 2">
    <name type="scientific">Nephila pilipes</name>
    <name type="common">Giant wood spider</name>
    <name type="synonym">Nephila maculata</name>
    <dbReference type="NCBI Taxonomy" id="299642"/>
    <lineage>
        <taxon>Eukaryota</taxon>
        <taxon>Metazoa</taxon>
        <taxon>Ecdysozoa</taxon>
        <taxon>Arthropoda</taxon>
        <taxon>Chelicerata</taxon>
        <taxon>Arachnida</taxon>
        <taxon>Araneae</taxon>
        <taxon>Araneomorphae</taxon>
        <taxon>Entelegynae</taxon>
        <taxon>Araneoidea</taxon>
        <taxon>Nephilidae</taxon>
        <taxon>Nephila</taxon>
    </lineage>
</organism>